<feature type="transmembrane region" description="Helical" evidence="6">
    <location>
        <begin position="26"/>
        <end position="49"/>
    </location>
</feature>
<keyword evidence="4 6" id="KW-0472">Membrane</keyword>
<feature type="compositionally biased region" description="Polar residues" evidence="5">
    <location>
        <begin position="577"/>
        <end position="597"/>
    </location>
</feature>
<dbReference type="PANTHER" id="PTHR36985">
    <property type="entry name" value="TRANSLOCATION AND ASSEMBLY MODULE SUBUNIT TAMB"/>
    <property type="match status" value="1"/>
</dbReference>
<feature type="region of interest" description="Disordered" evidence="5">
    <location>
        <begin position="576"/>
        <end position="598"/>
    </location>
</feature>
<dbReference type="InParanoid" id="C1F1K3"/>
<proteinExistence type="predicted"/>
<reference evidence="8 9" key="1">
    <citation type="journal article" date="2009" name="Appl. Environ. Microbiol.">
        <title>Three genomes from the phylum Acidobacteria provide insight into the lifestyles of these microorganisms in soils.</title>
        <authorList>
            <person name="Ward N.L."/>
            <person name="Challacombe J.F."/>
            <person name="Janssen P.H."/>
            <person name="Henrissat B."/>
            <person name="Coutinho P.M."/>
            <person name="Wu M."/>
            <person name="Xie G."/>
            <person name="Haft D.H."/>
            <person name="Sait M."/>
            <person name="Badger J."/>
            <person name="Barabote R.D."/>
            <person name="Bradley B."/>
            <person name="Brettin T.S."/>
            <person name="Brinkac L.M."/>
            <person name="Bruce D."/>
            <person name="Creasy T."/>
            <person name="Daugherty S.C."/>
            <person name="Davidsen T.M."/>
            <person name="DeBoy R.T."/>
            <person name="Detter J.C."/>
            <person name="Dodson R.J."/>
            <person name="Durkin A.S."/>
            <person name="Ganapathy A."/>
            <person name="Gwinn-Giglio M."/>
            <person name="Han C.S."/>
            <person name="Khouri H."/>
            <person name="Kiss H."/>
            <person name="Kothari S.P."/>
            <person name="Madupu R."/>
            <person name="Nelson K.E."/>
            <person name="Nelson W.C."/>
            <person name="Paulsen I."/>
            <person name="Penn K."/>
            <person name="Ren Q."/>
            <person name="Rosovitz M.J."/>
            <person name="Selengut J.D."/>
            <person name="Shrivastava S."/>
            <person name="Sullivan S.A."/>
            <person name="Tapia R."/>
            <person name="Thompson L.S."/>
            <person name="Watkins K.L."/>
            <person name="Yang Q."/>
            <person name="Yu C."/>
            <person name="Zafar N."/>
            <person name="Zhou L."/>
            <person name="Kuske C.R."/>
        </authorList>
    </citation>
    <scope>NUCLEOTIDE SEQUENCE [LARGE SCALE GENOMIC DNA]</scope>
    <source>
        <strain evidence="9">ATCC 51196 / DSM 11244 / BCRC 80197 / JCM 7670 / NBRC 15755 / NCIMB 13165 / 161</strain>
    </source>
</reference>
<evidence type="ECO:0000256" key="2">
    <source>
        <dbReference type="ARBA" id="ARBA00022692"/>
    </source>
</evidence>
<evidence type="ECO:0000259" key="7">
    <source>
        <dbReference type="Pfam" id="PF04357"/>
    </source>
</evidence>
<dbReference type="PANTHER" id="PTHR36985:SF1">
    <property type="entry name" value="TRANSLOCATION AND ASSEMBLY MODULE SUBUNIT TAMB"/>
    <property type="match status" value="1"/>
</dbReference>
<dbReference type="GO" id="GO:0009306">
    <property type="term" value="P:protein secretion"/>
    <property type="evidence" value="ECO:0007669"/>
    <property type="project" value="InterPro"/>
</dbReference>
<evidence type="ECO:0000313" key="8">
    <source>
        <dbReference type="EMBL" id="ACO33949.1"/>
    </source>
</evidence>
<dbReference type="GO" id="GO:0097347">
    <property type="term" value="C:TAM protein secretion complex"/>
    <property type="evidence" value="ECO:0007669"/>
    <property type="project" value="TreeGrafter"/>
</dbReference>
<keyword evidence="9" id="KW-1185">Reference proteome</keyword>
<keyword evidence="2 6" id="KW-0812">Transmembrane</keyword>
<evidence type="ECO:0000256" key="1">
    <source>
        <dbReference type="ARBA" id="ARBA00004167"/>
    </source>
</evidence>
<keyword evidence="3 6" id="KW-1133">Transmembrane helix</keyword>
<protein>
    <submittedName>
        <fullName evidence="8">Conserved domain protein</fullName>
    </submittedName>
</protein>
<dbReference type="OrthoDB" id="98258at2"/>
<dbReference type="EMBL" id="CP001472">
    <property type="protein sequence ID" value="ACO33949.1"/>
    <property type="molecule type" value="Genomic_DNA"/>
</dbReference>
<dbReference type="Pfam" id="PF04357">
    <property type="entry name" value="TamB"/>
    <property type="match status" value="1"/>
</dbReference>
<evidence type="ECO:0000256" key="3">
    <source>
        <dbReference type="ARBA" id="ARBA00022989"/>
    </source>
</evidence>
<dbReference type="InterPro" id="IPR007452">
    <property type="entry name" value="TamB_C"/>
</dbReference>
<name>C1F1K3_ACIC5</name>
<evidence type="ECO:0000256" key="6">
    <source>
        <dbReference type="SAM" id="Phobius"/>
    </source>
</evidence>
<dbReference type="GO" id="GO:0005886">
    <property type="term" value="C:plasma membrane"/>
    <property type="evidence" value="ECO:0007669"/>
    <property type="project" value="InterPro"/>
</dbReference>
<dbReference type="STRING" id="240015.ACP_0604"/>
<evidence type="ECO:0000313" key="9">
    <source>
        <dbReference type="Proteomes" id="UP000002207"/>
    </source>
</evidence>
<accession>C1F1K3</accession>
<dbReference type="HOGENOM" id="CLU_255095_0_0_0"/>
<feature type="domain" description="Translocation and assembly module TamB C-terminal" evidence="7">
    <location>
        <begin position="1047"/>
        <end position="1383"/>
    </location>
</feature>
<dbReference type="RefSeq" id="WP_015895789.1">
    <property type="nucleotide sequence ID" value="NC_012483.1"/>
</dbReference>
<organism evidence="8 9">
    <name type="scientific">Acidobacterium capsulatum (strain ATCC 51196 / DSM 11244 / BCRC 80197 / JCM 7670 / NBRC 15755 / NCIMB 13165 / 161)</name>
    <dbReference type="NCBI Taxonomy" id="240015"/>
    <lineage>
        <taxon>Bacteria</taxon>
        <taxon>Pseudomonadati</taxon>
        <taxon>Acidobacteriota</taxon>
        <taxon>Terriglobia</taxon>
        <taxon>Terriglobales</taxon>
        <taxon>Acidobacteriaceae</taxon>
        <taxon>Acidobacterium</taxon>
    </lineage>
</organism>
<sequence length="1388" mass="148135">MSTTPPVPESSMSPRRHPLKLRGWRLAAAIGAGVVLLLLIAVSAVLWYATTPQFEQRVRTVVISQLERTTGGRVELGAFHWQLAKMGFVAENLTIHGKEGPGQLPFLHVDELVVHLKVIDLLGAKIGLSYLGAQRPVFHLIVYPDGSTNAPSPKVKQKSKTSAVDEVFSLAIDQTQLNDGLLLINEKKIPFSLDARHVGADVLFDRRRHDYAGKIKASDIVLQRGTANPVHSKLMLEVNAWRKHIQIKNLVFTSGDSHLQITGTVTNYAHPHLAVTADGQIDLRVLEPLTGTRGIRKGVLRLKAQGNGDAQNFALLGHLQLLDFNYHNTNVHTEGLSAETQLLVTQDEIAATGFHARLASGGHFEGDLRIRDWMRHTPSGAAPEPPEEGKVNLQVTRLPLSGLLGAFAPARYQDLGFNTAFTGSADAHWSGSARRLEATTDLQLNPVPNGIKGDIPVSGAVVGTYSLAAGTADLKNLTLKTPASQAHASGSLGINPGMHGSLLTASVTTSNLAEFDKVLAAFDVSSGRNRPAALVPVDIHGSASFHGTVTGTASAPDVRGHVEANHVELVLSHPAEQKTQLKPVSEQSAAPNTSAGNTAAPATIMIDTVKADAEYTPQRLTLQQATVTSGQAVVHLSGKLQASKGRGGTYTFDRASAIQAQATLEHATLQKLLPMAGVTLPATGTVQAQVHLGGSLADWSGHGTLQVQGGEIEGEPYHSLRSDLLFVGQSVQAQHLVFLQDGGIIHGSGSYNITSKQFEFTAQGENFNLSHIRKLQTPRYPLGGILSFQAQGSGTMQHPVLNANLHLTHLNLAQDATGFVDAKAHTEGGQLLLDATAHLNQSVLELTAQTQLQGENQTQAKLTVSKLDLNPLAQTFHVSGIATRTPLDASATMSGPLRDAKKMNGEITIQPVALTVEKADVKTAAPIHAKLESGVLTLDPLKVEGPNVKLQAQGSVGLFDRRHPIHLRTQGDIDMKVAEAFSDDLTSSGNVSFQVDASGTTKHPNLNGEAKISNVNLSLENYINGLSRMNGTLVFNEGRVDLKDVTAYSGGGLIQLTGSATYASGLYADVTATAKDVRIRYPEGITSMVDAKLRLQGTTQSMLLSGNAQLTRFVVSPSIDLAGLAGSSNSVSLPPNPNSFSNRIRMDIHITSAPSMDFQNSYAKLAGTVNLRVRGTVAEPSVLGQVTVTEGQATFAGTTYQLQRGVIYFTNPIRIEPTIDMDATAQVENYSITVGLHGTPNHLTPVFRSSPPLSEQDIFSLLALGRTQEEQQIYSQQQAQAGVNSTADALLGGAINATVSSRIQKLFGGGSVKIDPTYVSTTGNATARLTVEQQISKNVTLTYATNVNSTAEQLIQGQWNITPNLSILAVRDESGVFSLIFTLRKQYK</sequence>
<dbReference type="Proteomes" id="UP000002207">
    <property type="component" value="Chromosome"/>
</dbReference>
<evidence type="ECO:0000256" key="5">
    <source>
        <dbReference type="SAM" id="MobiDB-lite"/>
    </source>
</evidence>
<dbReference type="eggNOG" id="COG2911">
    <property type="taxonomic scope" value="Bacteria"/>
</dbReference>
<comment type="subcellular location">
    <subcellularLocation>
        <location evidence="1">Membrane</location>
        <topology evidence="1">Single-pass membrane protein</topology>
    </subcellularLocation>
</comment>
<evidence type="ECO:0000256" key="4">
    <source>
        <dbReference type="ARBA" id="ARBA00023136"/>
    </source>
</evidence>
<dbReference type="KEGG" id="aca:ACP_0604"/>
<gene>
    <name evidence="8" type="ordered locus">ACP_0604</name>
</gene>